<keyword evidence="12" id="KW-0511">Multifunctional enzyme</keyword>
<proteinExistence type="inferred from homology"/>
<feature type="domain" description="Formamidopyrimidine-DNA glycosylase catalytic" evidence="17">
    <location>
        <begin position="2"/>
        <end position="104"/>
    </location>
</feature>
<keyword evidence="11" id="KW-0456">Lyase</keyword>
<accession>A0ABQ6HR55</accession>
<dbReference type="Proteomes" id="UP001157109">
    <property type="component" value="Unassembled WGS sequence"/>
</dbReference>
<evidence type="ECO:0000256" key="2">
    <source>
        <dbReference type="ARBA" id="ARBA00009409"/>
    </source>
</evidence>
<dbReference type="CDD" id="cd08971">
    <property type="entry name" value="AcNei2_N"/>
    <property type="match status" value="1"/>
</dbReference>
<dbReference type="EC" id="4.2.99.18" evidence="3"/>
<dbReference type="InterPro" id="IPR035937">
    <property type="entry name" value="FPG_N"/>
</dbReference>
<dbReference type="SUPFAM" id="SSF46946">
    <property type="entry name" value="S13-like H2TH domain"/>
    <property type="match status" value="1"/>
</dbReference>
<evidence type="ECO:0000256" key="8">
    <source>
        <dbReference type="ARBA" id="ARBA00022833"/>
    </source>
</evidence>
<dbReference type="Pfam" id="PF06827">
    <property type="entry name" value="zf-FPG_IleRS"/>
    <property type="match status" value="1"/>
</dbReference>
<sequence length="265" mass="28317">MPEGDAVLRTARRLHAALAGAPITTWDLRWPSVATSDQRGAVTVEVVARGKHLLHRLDRGITLHTHLRMDGSWRVRAPGPPVRDPWARAVVGAPGAVAVGRRLGLVELVRTSDEHRVVGHLGPDLLDPDFDADEALARLRSTPQRPLGETLLDQRVMAGLGTMWASEALHAAALGPLTTVADADARDRLGALVGDARTILVAAVDGPGRSTYRVRARAGAPPPAEHRVYGKAGQPCPRCGATVRSVEVGQAPTARTLQWCPRCQV</sequence>
<dbReference type="PANTHER" id="PTHR42697">
    <property type="entry name" value="ENDONUCLEASE 8"/>
    <property type="match status" value="1"/>
</dbReference>
<comment type="similarity">
    <text evidence="2">Belongs to the FPG family.</text>
</comment>
<dbReference type="InterPro" id="IPR010979">
    <property type="entry name" value="Ribosomal_uS13-like_H2TH"/>
</dbReference>
<keyword evidence="5" id="KW-0227">DNA damage</keyword>
<evidence type="ECO:0000256" key="15">
    <source>
        <dbReference type="PROSITE-ProRule" id="PRU00391"/>
    </source>
</evidence>
<dbReference type="Pfam" id="PF01149">
    <property type="entry name" value="Fapy_DNA_glyco"/>
    <property type="match status" value="1"/>
</dbReference>
<comment type="catalytic activity">
    <reaction evidence="14">
        <text>2'-deoxyribonucleotide-(2'-deoxyribose 5'-phosphate)-2'-deoxyribonucleotide-DNA = a 3'-end 2'-deoxyribonucleotide-(2,3-dehydro-2,3-deoxyribose 5'-phosphate)-DNA + a 5'-end 5'-phospho-2'-deoxyribonucleoside-DNA + H(+)</text>
        <dbReference type="Rhea" id="RHEA:66592"/>
        <dbReference type="Rhea" id="RHEA-COMP:13180"/>
        <dbReference type="Rhea" id="RHEA-COMP:16897"/>
        <dbReference type="Rhea" id="RHEA-COMP:17067"/>
        <dbReference type="ChEBI" id="CHEBI:15378"/>
        <dbReference type="ChEBI" id="CHEBI:136412"/>
        <dbReference type="ChEBI" id="CHEBI:157695"/>
        <dbReference type="ChEBI" id="CHEBI:167181"/>
        <dbReference type="EC" id="4.2.99.18"/>
    </reaction>
</comment>
<dbReference type="SUPFAM" id="SSF57716">
    <property type="entry name" value="Glucocorticoid receptor-like (DNA-binding domain)"/>
    <property type="match status" value="1"/>
</dbReference>
<dbReference type="SMART" id="SM00898">
    <property type="entry name" value="Fapy_DNA_glyco"/>
    <property type="match status" value="1"/>
</dbReference>
<comment type="caution">
    <text evidence="18">The sequence shown here is derived from an EMBL/GenBank/DDBJ whole genome shotgun (WGS) entry which is preliminary data.</text>
</comment>
<evidence type="ECO:0000256" key="3">
    <source>
        <dbReference type="ARBA" id="ARBA00012720"/>
    </source>
</evidence>
<evidence type="ECO:0000313" key="18">
    <source>
        <dbReference type="EMBL" id="GMA20138.1"/>
    </source>
</evidence>
<dbReference type="Pfam" id="PF06831">
    <property type="entry name" value="H2TH"/>
    <property type="match status" value="1"/>
</dbReference>
<evidence type="ECO:0000256" key="10">
    <source>
        <dbReference type="ARBA" id="ARBA00023204"/>
    </source>
</evidence>
<keyword evidence="6 15" id="KW-0863">Zinc-finger</keyword>
<dbReference type="PANTHER" id="PTHR42697:SF1">
    <property type="entry name" value="ENDONUCLEASE 8"/>
    <property type="match status" value="1"/>
</dbReference>
<dbReference type="EMBL" id="BSUJ01000001">
    <property type="protein sequence ID" value="GMA20138.1"/>
    <property type="molecule type" value="Genomic_DNA"/>
</dbReference>
<keyword evidence="10" id="KW-0234">DNA repair</keyword>
<evidence type="ECO:0000256" key="4">
    <source>
        <dbReference type="ARBA" id="ARBA00022723"/>
    </source>
</evidence>
<reference evidence="19" key="1">
    <citation type="journal article" date="2019" name="Int. J. Syst. Evol. Microbiol.">
        <title>The Global Catalogue of Microorganisms (GCM) 10K type strain sequencing project: providing services to taxonomists for standard genome sequencing and annotation.</title>
        <authorList>
            <consortium name="The Broad Institute Genomics Platform"/>
            <consortium name="The Broad Institute Genome Sequencing Center for Infectious Disease"/>
            <person name="Wu L."/>
            <person name="Ma J."/>
        </authorList>
    </citation>
    <scope>NUCLEOTIDE SEQUENCE [LARGE SCALE GENOMIC DNA]</scope>
    <source>
        <strain evidence="19">NBRC 105830</strain>
    </source>
</reference>
<dbReference type="InterPro" id="IPR044090">
    <property type="entry name" value="Nei2_N"/>
</dbReference>
<evidence type="ECO:0000256" key="1">
    <source>
        <dbReference type="ARBA" id="ARBA00001947"/>
    </source>
</evidence>
<evidence type="ECO:0000259" key="17">
    <source>
        <dbReference type="PROSITE" id="PS51068"/>
    </source>
</evidence>
<comment type="cofactor">
    <cofactor evidence="1">
        <name>Zn(2+)</name>
        <dbReference type="ChEBI" id="CHEBI:29105"/>
    </cofactor>
</comment>
<keyword evidence="8" id="KW-0862">Zinc</keyword>
<feature type="domain" description="FPG-type" evidence="16">
    <location>
        <begin position="227"/>
        <end position="265"/>
    </location>
</feature>
<name>A0ABQ6HR55_9MICO</name>
<evidence type="ECO:0000256" key="12">
    <source>
        <dbReference type="ARBA" id="ARBA00023268"/>
    </source>
</evidence>
<dbReference type="InterPro" id="IPR010663">
    <property type="entry name" value="Znf_FPG/IleRS"/>
</dbReference>
<dbReference type="InterPro" id="IPR012319">
    <property type="entry name" value="FPG_cat"/>
</dbReference>
<dbReference type="PROSITE" id="PS51066">
    <property type="entry name" value="ZF_FPG_2"/>
    <property type="match status" value="1"/>
</dbReference>
<evidence type="ECO:0000256" key="13">
    <source>
        <dbReference type="ARBA" id="ARBA00023295"/>
    </source>
</evidence>
<gene>
    <name evidence="18" type="primary">nei_1</name>
    <name evidence="18" type="ORF">GCM10025862_21590</name>
</gene>
<organism evidence="18 19">
    <name type="scientific">Arsenicicoccus piscis</name>
    <dbReference type="NCBI Taxonomy" id="673954"/>
    <lineage>
        <taxon>Bacteria</taxon>
        <taxon>Bacillati</taxon>
        <taxon>Actinomycetota</taxon>
        <taxon>Actinomycetes</taxon>
        <taxon>Micrococcales</taxon>
        <taxon>Intrasporangiaceae</taxon>
        <taxon>Arsenicicoccus</taxon>
    </lineage>
</organism>
<evidence type="ECO:0000313" key="19">
    <source>
        <dbReference type="Proteomes" id="UP001157109"/>
    </source>
</evidence>
<protein>
    <recommendedName>
        <fullName evidence="3">DNA-(apurinic or apyrimidinic site) lyase</fullName>
        <ecNumber evidence="3">4.2.99.18</ecNumber>
    </recommendedName>
</protein>
<dbReference type="Gene3D" id="1.10.8.50">
    <property type="match status" value="1"/>
</dbReference>
<evidence type="ECO:0000259" key="16">
    <source>
        <dbReference type="PROSITE" id="PS51066"/>
    </source>
</evidence>
<dbReference type="SMART" id="SM01232">
    <property type="entry name" value="H2TH"/>
    <property type="match status" value="1"/>
</dbReference>
<keyword evidence="19" id="KW-1185">Reference proteome</keyword>
<dbReference type="GO" id="GO:0004519">
    <property type="term" value="F:endonuclease activity"/>
    <property type="evidence" value="ECO:0007669"/>
    <property type="project" value="UniProtKB-KW"/>
</dbReference>
<evidence type="ECO:0000256" key="9">
    <source>
        <dbReference type="ARBA" id="ARBA00023125"/>
    </source>
</evidence>
<dbReference type="InterPro" id="IPR015887">
    <property type="entry name" value="DNA_glyclase_Znf_dom_DNA_BS"/>
</dbReference>
<evidence type="ECO:0000256" key="7">
    <source>
        <dbReference type="ARBA" id="ARBA00022801"/>
    </source>
</evidence>
<keyword evidence="13" id="KW-0326">Glycosidase</keyword>
<evidence type="ECO:0000256" key="14">
    <source>
        <dbReference type="ARBA" id="ARBA00044632"/>
    </source>
</evidence>
<dbReference type="InterPro" id="IPR000214">
    <property type="entry name" value="Znf_DNA_glyclase/AP_lyase"/>
</dbReference>
<dbReference type="InterPro" id="IPR015886">
    <property type="entry name" value="H2TH_FPG"/>
</dbReference>
<evidence type="ECO:0000256" key="5">
    <source>
        <dbReference type="ARBA" id="ARBA00022763"/>
    </source>
</evidence>
<dbReference type="PROSITE" id="PS01242">
    <property type="entry name" value="ZF_FPG_1"/>
    <property type="match status" value="1"/>
</dbReference>
<dbReference type="PROSITE" id="PS51068">
    <property type="entry name" value="FPG_CAT"/>
    <property type="match status" value="1"/>
</dbReference>
<keyword evidence="4" id="KW-0479">Metal-binding</keyword>
<dbReference type="SUPFAM" id="SSF81624">
    <property type="entry name" value="N-terminal domain of MutM-like DNA repair proteins"/>
    <property type="match status" value="1"/>
</dbReference>
<keyword evidence="9" id="KW-0238">DNA-binding</keyword>
<evidence type="ECO:0000256" key="6">
    <source>
        <dbReference type="ARBA" id="ARBA00022771"/>
    </source>
</evidence>
<evidence type="ECO:0000256" key="11">
    <source>
        <dbReference type="ARBA" id="ARBA00023239"/>
    </source>
</evidence>
<dbReference type="Gene3D" id="3.20.190.10">
    <property type="entry name" value="MutM-like, N-terminal"/>
    <property type="match status" value="1"/>
</dbReference>
<keyword evidence="18" id="KW-0540">Nuclease</keyword>
<keyword evidence="7" id="KW-0378">Hydrolase</keyword>
<keyword evidence="18" id="KW-0255">Endonuclease</keyword>
<dbReference type="RefSeq" id="WP_241444966.1">
    <property type="nucleotide sequence ID" value="NZ_BSUJ01000001.1"/>
</dbReference>